<dbReference type="InterPro" id="IPR036387">
    <property type="entry name" value="Neurhyp_horm_dom_sf"/>
</dbReference>
<keyword evidence="5" id="KW-0812">Transmembrane</keyword>
<evidence type="ECO:0000256" key="4">
    <source>
        <dbReference type="SAM" id="MobiDB-lite"/>
    </source>
</evidence>
<dbReference type="OrthoDB" id="10056056at2759"/>
<dbReference type="AlphaFoldDB" id="A0A813M5M5"/>
<evidence type="ECO:0000313" key="6">
    <source>
        <dbReference type="EMBL" id="CAF0709965.1"/>
    </source>
</evidence>
<keyword evidence="3" id="KW-1015">Disulfide bond</keyword>
<keyword evidence="5" id="KW-0472">Membrane</keyword>
<gene>
    <name evidence="6" type="ORF">OXX778_LOCUS879</name>
</gene>
<feature type="compositionally biased region" description="Basic and acidic residues" evidence="4">
    <location>
        <begin position="175"/>
        <end position="191"/>
    </location>
</feature>
<evidence type="ECO:0000256" key="2">
    <source>
        <dbReference type="ARBA" id="ARBA00022729"/>
    </source>
</evidence>
<dbReference type="PRINTS" id="PR00831">
    <property type="entry name" value="NEUROPHYSIN"/>
</dbReference>
<dbReference type="InterPro" id="IPR000981">
    <property type="entry name" value="Neurhyp_horm"/>
</dbReference>
<accession>A0A813M5M5</accession>
<dbReference type="GO" id="GO:0005615">
    <property type="term" value="C:extracellular space"/>
    <property type="evidence" value="ECO:0007669"/>
    <property type="project" value="TreeGrafter"/>
</dbReference>
<evidence type="ECO:0000313" key="7">
    <source>
        <dbReference type="Proteomes" id="UP000663879"/>
    </source>
</evidence>
<dbReference type="SUPFAM" id="SSF49606">
    <property type="entry name" value="Neurophysin II"/>
    <property type="match status" value="1"/>
</dbReference>
<dbReference type="Gene3D" id="2.60.9.10">
    <property type="entry name" value="Neurohypophysial hormone domain"/>
    <property type="match status" value="1"/>
</dbReference>
<dbReference type="PANTHER" id="PTHR11681:SF5">
    <property type="entry name" value="ISOTOCIN"/>
    <property type="match status" value="1"/>
</dbReference>
<evidence type="ECO:0000256" key="1">
    <source>
        <dbReference type="ARBA" id="ARBA00007369"/>
    </source>
</evidence>
<dbReference type="InterPro" id="IPR022423">
    <property type="entry name" value="Neurohypophysial_hormone_CS"/>
</dbReference>
<evidence type="ECO:0000256" key="3">
    <source>
        <dbReference type="ARBA" id="ARBA00023157"/>
    </source>
</evidence>
<dbReference type="SMART" id="SM00003">
    <property type="entry name" value="NH"/>
    <property type="match status" value="1"/>
</dbReference>
<organism evidence="6 7">
    <name type="scientific">Brachionus calyciflorus</name>
    <dbReference type="NCBI Taxonomy" id="104777"/>
    <lineage>
        <taxon>Eukaryota</taxon>
        <taxon>Metazoa</taxon>
        <taxon>Spiralia</taxon>
        <taxon>Gnathifera</taxon>
        <taxon>Rotifera</taxon>
        <taxon>Eurotatoria</taxon>
        <taxon>Monogononta</taxon>
        <taxon>Pseudotrocha</taxon>
        <taxon>Ploima</taxon>
        <taxon>Brachionidae</taxon>
        <taxon>Brachionus</taxon>
    </lineage>
</organism>
<keyword evidence="5" id="KW-1133">Transmembrane helix</keyword>
<feature type="region of interest" description="Disordered" evidence="4">
    <location>
        <begin position="169"/>
        <end position="191"/>
    </location>
</feature>
<sequence length="191" mass="21803">MKNFFNPYSLLAIYILIIVNFNIINACYITNCPWGGKRSQPIESLLENPRQCRKCASGLGTCFGPRICCGPDIGCLIDSKETNVCKFEDVNSREPCMPYGKQCEKVEYGRCATSNLCCNPDHCLEDLSCNYDEDLQQDEGANIYYDDDEKELDMKLIKALNKLIAKKKQSNLENSSKKNKDSYRPKYENDK</sequence>
<reference evidence="6" key="1">
    <citation type="submission" date="2021-02" db="EMBL/GenBank/DDBJ databases">
        <authorList>
            <person name="Nowell W R."/>
        </authorList>
    </citation>
    <scope>NUCLEOTIDE SEQUENCE</scope>
    <source>
        <strain evidence="6">Ploen Becks lab</strain>
    </source>
</reference>
<dbReference type="PANTHER" id="PTHR11681">
    <property type="entry name" value="NEUROPHYSIN"/>
    <property type="match status" value="1"/>
</dbReference>
<evidence type="ECO:0000256" key="5">
    <source>
        <dbReference type="SAM" id="Phobius"/>
    </source>
</evidence>
<dbReference type="GO" id="GO:0030141">
    <property type="term" value="C:secretory granule"/>
    <property type="evidence" value="ECO:0007669"/>
    <property type="project" value="TreeGrafter"/>
</dbReference>
<feature type="transmembrane region" description="Helical" evidence="5">
    <location>
        <begin position="12"/>
        <end position="30"/>
    </location>
</feature>
<comment type="similarity">
    <text evidence="1">Belongs to the vasopressin/oxytocin family.</text>
</comment>
<name>A0A813M5M5_9BILA</name>
<dbReference type="PROSITE" id="PS00264">
    <property type="entry name" value="NEUROHYPOPHYS_HORM"/>
    <property type="match status" value="1"/>
</dbReference>
<keyword evidence="2" id="KW-0732">Signal</keyword>
<keyword evidence="7" id="KW-1185">Reference proteome</keyword>
<dbReference type="Proteomes" id="UP000663879">
    <property type="component" value="Unassembled WGS sequence"/>
</dbReference>
<comment type="caution">
    <text evidence="6">The sequence shown here is derived from an EMBL/GenBank/DDBJ whole genome shotgun (WGS) entry which is preliminary data.</text>
</comment>
<proteinExistence type="inferred from homology"/>
<dbReference type="Pfam" id="PF00184">
    <property type="entry name" value="Hormone_5"/>
    <property type="match status" value="1"/>
</dbReference>
<protein>
    <submittedName>
        <fullName evidence="6">Uncharacterized protein</fullName>
    </submittedName>
</protein>
<dbReference type="GO" id="GO:0005185">
    <property type="term" value="F:neurohypophyseal hormone activity"/>
    <property type="evidence" value="ECO:0007669"/>
    <property type="project" value="InterPro"/>
</dbReference>
<dbReference type="EMBL" id="CAJNOC010000050">
    <property type="protein sequence ID" value="CAF0709965.1"/>
    <property type="molecule type" value="Genomic_DNA"/>
</dbReference>